<dbReference type="GO" id="GO:0016020">
    <property type="term" value="C:membrane"/>
    <property type="evidence" value="ECO:0007669"/>
    <property type="project" value="UniProtKB-SubCell"/>
</dbReference>
<dbReference type="InterPro" id="IPR052337">
    <property type="entry name" value="SAT4-like"/>
</dbReference>
<keyword evidence="4 7" id="KW-0472">Membrane</keyword>
<dbReference type="AlphaFoldDB" id="A0A4R8TPC3"/>
<proteinExistence type="inferred from homology"/>
<dbReference type="Pfam" id="PF20684">
    <property type="entry name" value="Fung_rhodopsin"/>
    <property type="match status" value="1"/>
</dbReference>
<feature type="transmembrane region" description="Helical" evidence="7">
    <location>
        <begin position="27"/>
        <end position="49"/>
    </location>
</feature>
<feature type="region of interest" description="Disordered" evidence="6">
    <location>
        <begin position="297"/>
        <end position="410"/>
    </location>
</feature>
<feature type="transmembrane region" description="Helical" evidence="7">
    <location>
        <begin position="196"/>
        <end position="217"/>
    </location>
</feature>
<keyword evidence="2 7" id="KW-0812">Transmembrane</keyword>
<dbReference type="Proteomes" id="UP000295604">
    <property type="component" value="Unassembled WGS sequence"/>
</dbReference>
<gene>
    <name evidence="9" type="ORF">C8034_v008118</name>
</gene>
<evidence type="ECO:0000313" key="10">
    <source>
        <dbReference type="Proteomes" id="UP000295604"/>
    </source>
</evidence>
<name>A0A4R8TPC3_9PEZI</name>
<evidence type="ECO:0000256" key="5">
    <source>
        <dbReference type="ARBA" id="ARBA00038359"/>
    </source>
</evidence>
<organism evidence="9 10">
    <name type="scientific">Colletotrichum sidae</name>
    <dbReference type="NCBI Taxonomy" id="1347389"/>
    <lineage>
        <taxon>Eukaryota</taxon>
        <taxon>Fungi</taxon>
        <taxon>Dikarya</taxon>
        <taxon>Ascomycota</taxon>
        <taxon>Pezizomycotina</taxon>
        <taxon>Sordariomycetes</taxon>
        <taxon>Hypocreomycetidae</taxon>
        <taxon>Glomerellales</taxon>
        <taxon>Glomerellaceae</taxon>
        <taxon>Colletotrichum</taxon>
        <taxon>Colletotrichum orbiculare species complex</taxon>
    </lineage>
</organism>
<comment type="subcellular location">
    <subcellularLocation>
        <location evidence="1">Membrane</location>
        <topology evidence="1">Multi-pass membrane protein</topology>
    </subcellularLocation>
</comment>
<evidence type="ECO:0000256" key="3">
    <source>
        <dbReference type="ARBA" id="ARBA00022989"/>
    </source>
</evidence>
<evidence type="ECO:0000256" key="6">
    <source>
        <dbReference type="SAM" id="MobiDB-lite"/>
    </source>
</evidence>
<accession>A0A4R8TPC3</accession>
<dbReference type="EMBL" id="QAPF01000029">
    <property type="protein sequence ID" value="TEA20716.1"/>
    <property type="molecule type" value="Genomic_DNA"/>
</dbReference>
<dbReference type="InterPro" id="IPR049326">
    <property type="entry name" value="Rhodopsin_dom_fungi"/>
</dbReference>
<keyword evidence="3 7" id="KW-1133">Transmembrane helix</keyword>
<feature type="transmembrane region" description="Helical" evidence="7">
    <location>
        <begin position="152"/>
        <end position="176"/>
    </location>
</feature>
<feature type="compositionally biased region" description="Basic and acidic residues" evidence="6">
    <location>
        <begin position="381"/>
        <end position="391"/>
    </location>
</feature>
<evidence type="ECO:0000313" key="9">
    <source>
        <dbReference type="EMBL" id="TEA20716.1"/>
    </source>
</evidence>
<feature type="compositionally biased region" description="Polar residues" evidence="6">
    <location>
        <begin position="366"/>
        <end position="378"/>
    </location>
</feature>
<feature type="transmembrane region" description="Helical" evidence="7">
    <location>
        <begin position="229"/>
        <end position="250"/>
    </location>
</feature>
<keyword evidence="10" id="KW-1185">Reference proteome</keyword>
<evidence type="ECO:0000256" key="1">
    <source>
        <dbReference type="ARBA" id="ARBA00004141"/>
    </source>
</evidence>
<feature type="domain" description="Rhodopsin" evidence="8">
    <location>
        <begin position="45"/>
        <end position="293"/>
    </location>
</feature>
<evidence type="ECO:0000256" key="7">
    <source>
        <dbReference type="SAM" id="Phobius"/>
    </source>
</evidence>
<comment type="similarity">
    <text evidence="5">Belongs to the SAT4 family.</text>
</comment>
<comment type="caution">
    <text evidence="9">The sequence shown here is derived from an EMBL/GenBank/DDBJ whole genome shotgun (WGS) entry which is preliminary data.</text>
</comment>
<feature type="region of interest" description="Disordered" evidence="6">
    <location>
        <begin position="445"/>
        <end position="500"/>
    </location>
</feature>
<dbReference type="PANTHER" id="PTHR33048">
    <property type="entry name" value="PTH11-LIKE INTEGRAL MEMBRANE PROTEIN (AFU_ORTHOLOGUE AFUA_5G11245)"/>
    <property type="match status" value="1"/>
</dbReference>
<protein>
    <recommendedName>
        <fullName evidence="8">Rhodopsin domain-containing protein</fullName>
    </recommendedName>
</protein>
<dbReference type="PANTHER" id="PTHR33048:SF123">
    <property type="entry name" value="INTEGRAL MEMBRANE PROTEIN"/>
    <property type="match status" value="1"/>
</dbReference>
<evidence type="ECO:0000256" key="4">
    <source>
        <dbReference type="ARBA" id="ARBA00023136"/>
    </source>
</evidence>
<reference evidence="9 10" key="1">
    <citation type="submission" date="2018-11" db="EMBL/GenBank/DDBJ databases">
        <title>Genome sequence and assembly of Colletotrichum sidae.</title>
        <authorList>
            <person name="Gan P."/>
            <person name="Shirasu K."/>
        </authorList>
    </citation>
    <scope>NUCLEOTIDE SEQUENCE [LARGE SCALE GENOMIC DNA]</scope>
    <source>
        <strain evidence="9 10">CBS 518.97</strain>
    </source>
</reference>
<evidence type="ECO:0000259" key="8">
    <source>
        <dbReference type="Pfam" id="PF20684"/>
    </source>
</evidence>
<evidence type="ECO:0000256" key="2">
    <source>
        <dbReference type="ARBA" id="ARBA00022692"/>
    </source>
</evidence>
<feature type="transmembrane region" description="Helical" evidence="7">
    <location>
        <begin position="61"/>
        <end position="80"/>
    </location>
</feature>
<sequence length="500" mass="55675">MNASNPDEAARGFDEPTADTRDTRQPLVVGVTTVALLLATLVTTLRVYVRGLLLRSWALDDYILVASYVSVLIVGLLMLINTHYGDGLHVVKLSQENYFKTQEARQDRPQQVKKLSNLITDIDHCGCAIPLIKTTFLLQYRRVFPYPPFVKLCNMFLFFVVTFGITQVISICLACIPLRSLWDLSVPGRCIELLDWWLIGSSINLFTDVAILCMPLPLLRTLRISPKPLVVLVVTFGIGIFTCSISVIRITNLRLASTSNDPTYESVVSGMWSITELASALICVCVPTLNPLLGSKGARPRSYNARNTDDSADTELFTQSDGGIMSQKRHSRVSFLPARRHTEDPETPSAVVNFSRNNSDLRRDSATSSPSRKGSGNFSYPRRDSFRRDSAYSRTNSGVAPPPNARVNSNREALRSEMKLTLPLTRVDTDDGVEFITIERHESSLDVPTPLKPPPRRHTDRSNRYSDVDYFSSVVWDSSGQPRAAPRRSMSPGDRAGHPP</sequence>